<dbReference type="Gene3D" id="3.30.540.10">
    <property type="entry name" value="Fructose-1,6-Bisphosphatase, subunit A, domain 1"/>
    <property type="match status" value="1"/>
</dbReference>
<dbReference type="InterPro" id="IPR000760">
    <property type="entry name" value="Inositol_monophosphatase-like"/>
</dbReference>
<sequence>MALQSLDLLHIKKILTKTALEVGQIIVEKNGTLLFNDKKNSVDLVTELDKKVEEIIKLRLSTEFPDFKFIGEETFRPGIDKIGPDPTFIIDPIDGTSNFIHGFPFSCTSLALVYQNEPVVGVVYNPHINQLFSAAKGHGAFLNDKPLGDFSNKPLSLQSSLIALEGGSDREGNNFDVKFATFKQLLYQKGGFIHGFRSFGSAALNLCYVAMGCLDSYWMWCQFYDCAASWIIAKENGVVIVDGNKGNYGPVSIENKSFLCVRNCPKEDQDKYIVEFWGNVMGVLEK</sequence>
<feature type="binding site" evidence="7">
    <location>
        <position position="91"/>
    </location>
    <ligand>
        <name>Mg(2+)</name>
        <dbReference type="ChEBI" id="CHEBI:18420"/>
        <label>1</label>
        <note>catalytic</note>
    </ligand>
</feature>
<keyword evidence="6 7" id="KW-0460">Magnesium</keyword>
<keyword evidence="5 8" id="KW-0378">Hydrolase</keyword>
<comment type="cofactor">
    <cofactor evidence="2 7 8">
        <name>Mg(2+)</name>
        <dbReference type="ChEBI" id="CHEBI:18420"/>
    </cofactor>
</comment>
<dbReference type="Proteomes" id="UP001165120">
    <property type="component" value="Unassembled WGS sequence"/>
</dbReference>
<dbReference type="CDD" id="cd01639">
    <property type="entry name" value="IMPase"/>
    <property type="match status" value="1"/>
</dbReference>
<gene>
    <name evidence="9" type="ORF">Cboi02_000277300</name>
</gene>
<dbReference type="InterPro" id="IPR033942">
    <property type="entry name" value="IMPase"/>
</dbReference>
<feature type="binding site" evidence="7">
    <location>
        <position position="93"/>
    </location>
    <ligand>
        <name>Mg(2+)</name>
        <dbReference type="ChEBI" id="CHEBI:18420"/>
        <label>2</label>
    </ligand>
</feature>
<dbReference type="Pfam" id="PF00459">
    <property type="entry name" value="Inositol_P"/>
    <property type="match status" value="1"/>
</dbReference>
<dbReference type="GO" id="GO:0046872">
    <property type="term" value="F:metal ion binding"/>
    <property type="evidence" value="ECO:0007669"/>
    <property type="project" value="UniProtKB-KW"/>
</dbReference>
<dbReference type="EMBL" id="BSXN01000870">
    <property type="protein sequence ID" value="GME70258.1"/>
    <property type="molecule type" value="Genomic_DNA"/>
</dbReference>
<evidence type="ECO:0000256" key="2">
    <source>
        <dbReference type="ARBA" id="ARBA00001946"/>
    </source>
</evidence>
<proteinExistence type="inferred from homology"/>
<reference evidence="9" key="1">
    <citation type="submission" date="2023-04" db="EMBL/GenBank/DDBJ databases">
        <title>Candida boidinii NBRC 10035.</title>
        <authorList>
            <person name="Ichikawa N."/>
            <person name="Sato H."/>
            <person name="Tonouchi N."/>
        </authorList>
    </citation>
    <scope>NUCLEOTIDE SEQUENCE</scope>
    <source>
        <strain evidence="9">NBRC 10035</strain>
    </source>
</reference>
<dbReference type="SUPFAM" id="SSF56655">
    <property type="entry name" value="Carbohydrate phosphatase"/>
    <property type="match status" value="1"/>
</dbReference>
<feature type="binding site" evidence="7">
    <location>
        <position position="72"/>
    </location>
    <ligand>
        <name>Mg(2+)</name>
        <dbReference type="ChEBI" id="CHEBI:18420"/>
        <label>1</label>
        <note>catalytic</note>
    </ligand>
</feature>
<comment type="caution">
    <text evidence="9">The sequence shown here is derived from an EMBL/GenBank/DDBJ whole genome shotgun (WGS) entry which is preliminary data.</text>
</comment>
<accession>A0A9W6T099</accession>
<comment type="catalytic activity">
    <reaction evidence="1 8">
        <text>a myo-inositol phosphate + H2O = myo-inositol + phosphate</text>
        <dbReference type="Rhea" id="RHEA:24056"/>
        <dbReference type="ChEBI" id="CHEBI:15377"/>
        <dbReference type="ChEBI" id="CHEBI:17268"/>
        <dbReference type="ChEBI" id="CHEBI:43474"/>
        <dbReference type="ChEBI" id="CHEBI:84139"/>
        <dbReference type="EC" id="3.1.3.25"/>
    </reaction>
</comment>
<dbReference type="Gene3D" id="3.40.190.80">
    <property type="match status" value="1"/>
</dbReference>
<dbReference type="PANTHER" id="PTHR20854:SF4">
    <property type="entry name" value="INOSITOL-1-MONOPHOSPHATASE-RELATED"/>
    <property type="match status" value="1"/>
</dbReference>
<evidence type="ECO:0000313" key="10">
    <source>
        <dbReference type="Proteomes" id="UP001165120"/>
    </source>
</evidence>
<dbReference type="FunFam" id="3.30.540.10:FF:000013">
    <property type="entry name" value="Inositol-1-monophosphatase"/>
    <property type="match status" value="1"/>
</dbReference>
<dbReference type="GO" id="GO:0008934">
    <property type="term" value="F:inositol monophosphate 1-phosphatase activity"/>
    <property type="evidence" value="ECO:0007669"/>
    <property type="project" value="InterPro"/>
</dbReference>
<dbReference type="PRINTS" id="PR00377">
    <property type="entry name" value="IMPHPHTASES"/>
</dbReference>
<feature type="binding site" evidence="7">
    <location>
        <position position="225"/>
    </location>
    <ligand>
        <name>Mg(2+)</name>
        <dbReference type="ChEBI" id="CHEBI:18420"/>
        <label>1</label>
        <note>catalytic</note>
    </ligand>
</feature>
<protein>
    <recommendedName>
        <fullName evidence="8">Inositol-1-monophosphatase</fullName>
        <ecNumber evidence="8">3.1.3.25</ecNumber>
    </recommendedName>
</protein>
<dbReference type="OrthoDB" id="10254945at2759"/>
<organism evidence="9 10">
    <name type="scientific">Candida boidinii</name>
    <name type="common">Yeast</name>
    <dbReference type="NCBI Taxonomy" id="5477"/>
    <lineage>
        <taxon>Eukaryota</taxon>
        <taxon>Fungi</taxon>
        <taxon>Dikarya</taxon>
        <taxon>Ascomycota</taxon>
        <taxon>Saccharomycotina</taxon>
        <taxon>Pichiomycetes</taxon>
        <taxon>Pichiales</taxon>
        <taxon>Pichiaceae</taxon>
        <taxon>Ogataea</taxon>
        <taxon>Ogataea/Candida clade</taxon>
    </lineage>
</organism>
<dbReference type="PANTHER" id="PTHR20854">
    <property type="entry name" value="INOSITOL MONOPHOSPHATASE"/>
    <property type="match status" value="1"/>
</dbReference>
<dbReference type="AlphaFoldDB" id="A0A9W6T099"/>
<evidence type="ECO:0000256" key="7">
    <source>
        <dbReference type="PIRSR" id="PIRSR600760-2"/>
    </source>
</evidence>
<evidence type="ECO:0000256" key="8">
    <source>
        <dbReference type="RuleBase" id="RU364068"/>
    </source>
</evidence>
<comment type="similarity">
    <text evidence="3 8">Belongs to the inositol monophosphatase superfamily.</text>
</comment>
<comment type="pathway">
    <text evidence="8">Polyol metabolism; myo-inositol biosynthesis; myo-inositol from D-glucose 6-phosphate: step 2/2.</text>
</comment>
<keyword evidence="4 7" id="KW-0479">Metal-binding</keyword>
<evidence type="ECO:0000256" key="5">
    <source>
        <dbReference type="ARBA" id="ARBA00022801"/>
    </source>
</evidence>
<keyword evidence="10" id="KW-1185">Reference proteome</keyword>
<feature type="binding site" evidence="7">
    <location>
        <position position="94"/>
    </location>
    <ligand>
        <name>Mg(2+)</name>
        <dbReference type="ChEBI" id="CHEBI:18420"/>
        <label>1</label>
        <note>catalytic</note>
    </ligand>
</feature>
<evidence type="ECO:0000256" key="6">
    <source>
        <dbReference type="ARBA" id="ARBA00022842"/>
    </source>
</evidence>
<evidence type="ECO:0000256" key="3">
    <source>
        <dbReference type="ARBA" id="ARBA00009759"/>
    </source>
</evidence>
<dbReference type="InterPro" id="IPR020583">
    <property type="entry name" value="Inositol_monoP_metal-BS"/>
</dbReference>
<dbReference type="GO" id="GO:0007165">
    <property type="term" value="P:signal transduction"/>
    <property type="evidence" value="ECO:0007669"/>
    <property type="project" value="TreeGrafter"/>
</dbReference>
<dbReference type="PROSITE" id="PS00629">
    <property type="entry name" value="IMP_1"/>
    <property type="match status" value="1"/>
</dbReference>
<evidence type="ECO:0000256" key="4">
    <source>
        <dbReference type="ARBA" id="ARBA00022723"/>
    </source>
</evidence>
<dbReference type="EC" id="3.1.3.25" evidence="8"/>
<evidence type="ECO:0000256" key="1">
    <source>
        <dbReference type="ARBA" id="ARBA00001033"/>
    </source>
</evidence>
<evidence type="ECO:0000313" key="9">
    <source>
        <dbReference type="EMBL" id="GME70258.1"/>
    </source>
</evidence>
<dbReference type="GO" id="GO:0006020">
    <property type="term" value="P:inositol metabolic process"/>
    <property type="evidence" value="ECO:0007669"/>
    <property type="project" value="TreeGrafter"/>
</dbReference>
<name>A0A9W6T099_CANBO</name>